<keyword evidence="2" id="KW-1185">Reference proteome</keyword>
<accession>A0AAW2EF44</accession>
<sequence length="86" mass="9939">MSRRRVDRAATKAFPTRDRRCFTLLRFYVNSECDLSRDPRASCADRVETNARSCSIVKCTRGKKRRRAITSWSHTRNEAGAISDRS</sequence>
<dbReference type="Proteomes" id="UP001430953">
    <property type="component" value="Unassembled WGS sequence"/>
</dbReference>
<protein>
    <submittedName>
        <fullName evidence="1">Uncharacterized protein</fullName>
    </submittedName>
</protein>
<name>A0AAW2EF44_9HYME</name>
<evidence type="ECO:0000313" key="1">
    <source>
        <dbReference type="EMBL" id="KAL0100800.1"/>
    </source>
</evidence>
<comment type="caution">
    <text evidence="1">The sequence shown here is derived from an EMBL/GenBank/DDBJ whole genome shotgun (WGS) entry which is preliminary data.</text>
</comment>
<reference evidence="1 2" key="1">
    <citation type="submission" date="2023-03" db="EMBL/GenBank/DDBJ databases">
        <title>High recombination rates correlate with genetic variation in Cardiocondyla obscurior ants.</title>
        <authorList>
            <person name="Errbii M."/>
        </authorList>
    </citation>
    <scope>NUCLEOTIDE SEQUENCE [LARGE SCALE GENOMIC DNA]</scope>
    <source>
        <strain evidence="1">Alpha-2009</strain>
        <tissue evidence="1">Whole body</tissue>
    </source>
</reference>
<organism evidence="1 2">
    <name type="scientific">Cardiocondyla obscurior</name>
    <dbReference type="NCBI Taxonomy" id="286306"/>
    <lineage>
        <taxon>Eukaryota</taxon>
        <taxon>Metazoa</taxon>
        <taxon>Ecdysozoa</taxon>
        <taxon>Arthropoda</taxon>
        <taxon>Hexapoda</taxon>
        <taxon>Insecta</taxon>
        <taxon>Pterygota</taxon>
        <taxon>Neoptera</taxon>
        <taxon>Endopterygota</taxon>
        <taxon>Hymenoptera</taxon>
        <taxon>Apocrita</taxon>
        <taxon>Aculeata</taxon>
        <taxon>Formicoidea</taxon>
        <taxon>Formicidae</taxon>
        <taxon>Myrmicinae</taxon>
        <taxon>Cardiocondyla</taxon>
    </lineage>
</organism>
<dbReference type="AlphaFoldDB" id="A0AAW2EF44"/>
<evidence type="ECO:0000313" key="2">
    <source>
        <dbReference type="Proteomes" id="UP001430953"/>
    </source>
</evidence>
<proteinExistence type="predicted"/>
<dbReference type="EMBL" id="JADYXP020000025">
    <property type="protein sequence ID" value="KAL0100800.1"/>
    <property type="molecule type" value="Genomic_DNA"/>
</dbReference>
<gene>
    <name evidence="1" type="ORF">PUN28_019288</name>
</gene>